<protein>
    <submittedName>
        <fullName evidence="2">DNA-directed RNA polymerase II subunit RPB2</fullName>
    </submittedName>
</protein>
<organism evidence="2 3">
    <name type="scientific">Cryomyces minteri</name>
    <dbReference type="NCBI Taxonomy" id="331657"/>
    <lineage>
        <taxon>Eukaryota</taxon>
        <taxon>Fungi</taxon>
        <taxon>Dikarya</taxon>
        <taxon>Ascomycota</taxon>
        <taxon>Pezizomycotina</taxon>
        <taxon>Dothideomycetes</taxon>
        <taxon>Dothideomycetes incertae sedis</taxon>
        <taxon>Cryomyces</taxon>
    </lineage>
</organism>
<name>A0A4U0WJL9_9PEZI</name>
<keyword evidence="2" id="KW-0804">Transcription</keyword>
<feature type="region of interest" description="Disordered" evidence="1">
    <location>
        <begin position="61"/>
        <end position="84"/>
    </location>
</feature>
<gene>
    <name evidence="2" type="ORF">B0A49_09327</name>
</gene>
<evidence type="ECO:0000313" key="2">
    <source>
        <dbReference type="EMBL" id="TKA62436.1"/>
    </source>
</evidence>
<dbReference type="Gene3D" id="3.90.1100.10">
    <property type="match status" value="1"/>
</dbReference>
<sequence length="84" mass="9601">MADYEADYNDDEYDDDSITAEDCWAVISSFFESKGLVSQQLDSFDEFAGTTMQEMVTESGRLILDQNAPQTDDDHDPIVKRRHD</sequence>
<evidence type="ECO:0000256" key="1">
    <source>
        <dbReference type="SAM" id="MobiDB-lite"/>
    </source>
</evidence>
<dbReference type="AlphaFoldDB" id="A0A4U0WJL9"/>
<dbReference type="GO" id="GO:0000428">
    <property type="term" value="C:DNA-directed RNA polymerase complex"/>
    <property type="evidence" value="ECO:0007669"/>
    <property type="project" value="UniProtKB-KW"/>
</dbReference>
<dbReference type="OrthoDB" id="10248617at2759"/>
<accession>A0A4U0WJL9</accession>
<dbReference type="Proteomes" id="UP000308768">
    <property type="component" value="Unassembled WGS sequence"/>
</dbReference>
<evidence type="ECO:0000313" key="3">
    <source>
        <dbReference type="Proteomes" id="UP000308768"/>
    </source>
</evidence>
<dbReference type="STRING" id="331657.A0A4U0WJL9"/>
<dbReference type="SUPFAM" id="SSF64484">
    <property type="entry name" value="beta and beta-prime subunits of DNA dependent RNA-polymerase"/>
    <property type="match status" value="1"/>
</dbReference>
<keyword evidence="3" id="KW-1185">Reference proteome</keyword>
<proteinExistence type="predicted"/>
<comment type="caution">
    <text evidence="2">The sequence shown here is derived from an EMBL/GenBank/DDBJ whole genome shotgun (WGS) entry which is preliminary data.</text>
</comment>
<dbReference type="EMBL" id="NAJN01001564">
    <property type="protein sequence ID" value="TKA62436.1"/>
    <property type="molecule type" value="Genomic_DNA"/>
</dbReference>
<keyword evidence="2" id="KW-0240">DNA-directed RNA polymerase</keyword>
<reference evidence="2 3" key="1">
    <citation type="submission" date="2017-03" db="EMBL/GenBank/DDBJ databases">
        <title>Genomes of endolithic fungi from Antarctica.</title>
        <authorList>
            <person name="Coleine C."/>
            <person name="Masonjones S."/>
            <person name="Stajich J.E."/>
        </authorList>
    </citation>
    <scope>NUCLEOTIDE SEQUENCE [LARGE SCALE GENOMIC DNA]</scope>
    <source>
        <strain evidence="2 3">CCFEE 5187</strain>
    </source>
</reference>